<dbReference type="Proteomes" id="UP001164693">
    <property type="component" value="Chromosome"/>
</dbReference>
<dbReference type="SUPFAM" id="SSF48208">
    <property type="entry name" value="Six-hairpin glycosidases"/>
    <property type="match status" value="1"/>
</dbReference>
<keyword evidence="4" id="KW-1185">Reference proteome</keyword>
<feature type="domain" description="Putative glycogen debranching enzyme N-terminal" evidence="1">
    <location>
        <begin position="19"/>
        <end position="202"/>
    </location>
</feature>
<dbReference type="RefSeq" id="WP_269444199.1">
    <property type="nucleotide sequence ID" value="NZ_CP097463.1"/>
</dbReference>
<gene>
    <name evidence="3" type="ORF">M6B22_02520</name>
</gene>
<evidence type="ECO:0000259" key="1">
    <source>
        <dbReference type="Pfam" id="PF14742"/>
    </source>
</evidence>
<dbReference type="Pfam" id="PF22422">
    <property type="entry name" value="MGH1-like_GH"/>
    <property type="match status" value="1"/>
</dbReference>
<accession>A0ABY7K232</accession>
<name>A0ABY7K232_9ACTN</name>
<reference evidence="3" key="1">
    <citation type="submission" date="2022-05" db="EMBL/GenBank/DDBJ databases">
        <title>Jatrophihabitans sp. SB3-54 whole genome sequence.</title>
        <authorList>
            <person name="Suh M.K."/>
            <person name="Eom M.K."/>
            <person name="Kim J.S."/>
            <person name="Kim H.S."/>
            <person name="Do H.E."/>
            <person name="Shin Y.K."/>
            <person name="Lee J.-S."/>
        </authorList>
    </citation>
    <scope>NUCLEOTIDE SEQUENCE</scope>
    <source>
        <strain evidence="3">SB3-54</strain>
    </source>
</reference>
<sequence>MTAFQNPPVVGGGAATITLIEGSSFCISDANANMDARAVQGLFVQDTRVISRWRLRINGADVLPVTVHRSDPFAASFIGRVAPADGRSDSAVLVIRRRYVGNGMREDITVRSTGADSARCRVELAVSADLADLFEVKDQRAGVLDAHTDVSVSGQELRITRVRAGRPFGVLVRMHDVGAVLTADGAIWQIALSPRQTTTMTVEVLPIIAGKTIPLLHSRGEDAAEAAPARKARAWQRASPQIHTADRAFGAVLGRSLEDLGSLRIFDASHPERAVVAAGAPWFMALFGRDALLTSWMLLPVDSSVALGTLQTLAERQGSEFQAASEEEPGRILHETRLGPVAELALGGASTYYGTADATALFVMLLGELNRWGRHRDEVDALFPHAARALRWIEEHGDQDGDGFVEYERKTDRGLVNQGWKDSWDGINFADGRLARTPIALAEVQAYAYAAFRAGAALAAQVGEQAAAQRWAGRARRLRRRFNETFWLGDRGWYAVALDHEKRPVDALTSNIGHCLWTGIADRDKAARIADLLLSPPLFTGWGIRTLSSSMGAYNPMSYHNGSVWPHDTAICVAGLTRYGFVDHAQRVTAGLLDAAEHFEHRLPELFCGFAREEFTDPIPYPTSCSPQAWASAAPLLLLRSMLRFDPDVGAGRLWCAPAVRDRFVPLRVGGIRVGSQNATIEVRADSWEIGGLDRSSGIELIRAARPALVDG</sequence>
<evidence type="ECO:0000313" key="4">
    <source>
        <dbReference type="Proteomes" id="UP001164693"/>
    </source>
</evidence>
<dbReference type="InterPro" id="IPR012341">
    <property type="entry name" value="6hp_glycosidase-like_sf"/>
</dbReference>
<evidence type="ECO:0008006" key="5">
    <source>
        <dbReference type="Google" id="ProtNLM"/>
    </source>
</evidence>
<protein>
    <recommendedName>
        <fullName evidence="5">Amylo-alpha-1,6-glucosidase</fullName>
    </recommendedName>
</protein>
<proteinExistence type="predicted"/>
<dbReference type="InterPro" id="IPR032856">
    <property type="entry name" value="GDE_N_bis"/>
</dbReference>
<evidence type="ECO:0000313" key="3">
    <source>
        <dbReference type="EMBL" id="WAX57652.1"/>
    </source>
</evidence>
<dbReference type="Pfam" id="PF14742">
    <property type="entry name" value="GDE_N_bis"/>
    <property type="match status" value="1"/>
</dbReference>
<dbReference type="InterPro" id="IPR054491">
    <property type="entry name" value="MGH1-like_GH"/>
</dbReference>
<evidence type="ECO:0000259" key="2">
    <source>
        <dbReference type="Pfam" id="PF22422"/>
    </source>
</evidence>
<feature type="domain" description="Mannosylglycerate hydrolase MGH1-like glycoside hydrolase" evidence="2">
    <location>
        <begin position="365"/>
        <end position="598"/>
    </location>
</feature>
<dbReference type="EMBL" id="CP097463">
    <property type="protein sequence ID" value="WAX57652.1"/>
    <property type="molecule type" value="Genomic_DNA"/>
</dbReference>
<dbReference type="InterPro" id="IPR008928">
    <property type="entry name" value="6-hairpin_glycosidase_sf"/>
</dbReference>
<dbReference type="Gene3D" id="1.50.10.10">
    <property type="match status" value="1"/>
</dbReference>
<organism evidence="3 4">
    <name type="scientific">Jatrophihabitans cynanchi</name>
    <dbReference type="NCBI Taxonomy" id="2944128"/>
    <lineage>
        <taxon>Bacteria</taxon>
        <taxon>Bacillati</taxon>
        <taxon>Actinomycetota</taxon>
        <taxon>Actinomycetes</taxon>
        <taxon>Jatrophihabitantales</taxon>
        <taxon>Jatrophihabitantaceae</taxon>
        <taxon>Jatrophihabitans</taxon>
    </lineage>
</organism>